<proteinExistence type="predicted"/>
<sequence>FEEQWSSIMVNDEYAQARSYLDALSKWHEQWALAYLKDYFFADMSSTQRRKSMNKLLKGFLDSKSTLTEFLAAFEQALDAREEAEQISVYKELVYSTCSTSQNPIKNQVANCLTRDLTLYVGCAMMAIYLLAAITTLNPPELELVKDYINFYSSSQVPGTPSPQESSSENDSQFQYMRIYQLSREIANKISTDPDKCADFMVYLETYLKSLYIVADDIPVLTSIPQPSLECPIINNSIKSKAVG</sequence>
<evidence type="ECO:0000313" key="2">
    <source>
        <dbReference type="Proteomes" id="UP000789706"/>
    </source>
</evidence>
<name>A0A9N9BQC2_9GLOM</name>
<organism evidence="1 2">
    <name type="scientific">Diversispora eburnea</name>
    <dbReference type="NCBI Taxonomy" id="1213867"/>
    <lineage>
        <taxon>Eukaryota</taxon>
        <taxon>Fungi</taxon>
        <taxon>Fungi incertae sedis</taxon>
        <taxon>Mucoromycota</taxon>
        <taxon>Glomeromycotina</taxon>
        <taxon>Glomeromycetes</taxon>
        <taxon>Diversisporales</taxon>
        <taxon>Diversisporaceae</taxon>
        <taxon>Diversispora</taxon>
    </lineage>
</organism>
<dbReference type="Proteomes" id="UP000789706">
    <property type="component" value="Unassembled WGS sequence"/>
</dbReference>
<feature type="non-terminal residue" evidence="1">
    <location>
        <position position="244"/>
    </location>
</feature>
<dbReference type="OrthoDB" id="2446773at2759"/>
<evidence type="ECO:0000313" key="1">
    <source>
        <dbReference type="EMBL" id="CAG8575958.1"/>
    </source>
</evidence>
<dbReference type="GO" id="GO:0006355">
    <property type="term" value="P:regulation of DNA-templated transcription"/>
    <property type="evidence" value="ECO:0007669"/>
    <property type="project" value="InterPro"/>
</dbReference>
<protein>
    <submittedName>
        <fullName evidence="1">9138_t:CDS:1</fullName>
    </submittedName>
</protein>
<dbReference type="EMBL" id="CAJVPK010001200">
    <property type="protein sequence ID" value="CAG8575958.1"/>
    <property type="molecule type" value="Genomic_DNA"/>
</dbReference>
<accession>A0A9N9BQC2</accession>
<keyword evidence="2" id="KW-1185">Reference proteome</keyword>
<gene>
    <name evidence="1" type="ORF">DEBURN_LOCUS8324</name>
</gene>
<comment type="caution">
    <text evidence="1">The sequence shown here is derived from an EMBL/GenBank/DDBJ whole genome shotgun (WGS) entry which is preliminary data.</text>
</comment>
<dbReference type="PANTHER" id="PTHR31669">
    <property type="entry name" value="PROTEIN FAR1-RELATED SEQUENCE 10-RELATED"/>
    <property type="match status" value="1"/>
</dbReference>
<dbReference type="AlphaFoldDB" id="A0A9N9BQC2"/>
<reference evidence="1" key="1">
    <citation type="submission" date="2021-06" db="EMBL/GenBank/DDBJ databases">
        <authorList>
            <person name="Kallberg Y."/>
            <person name="Tangrot J."/>
            <person name="Rosling A."/>
        </authorList>
    </citation>
    <scope>NUCLEOTIDE SEQUENCE</scope>
    <source>
        <strain evidence="1">AZ414A</strain>
    </source>
</reference>
<dbReference type="InterPro" id="IPR031052">
    <property type="entry name" value="FHY3/FAR1"/>
</dbReference>
<dbReference type="PANTHER" id="PTHR31669:SF251">
    <property type="entry name" value="PROTEIN FAR1-RELATED SEQUENCE"/>
    <property type="match status" value="1"/>
</dbReference>